<keyword evidence="1" id="KW-0472">Membrane</keyword>
<keyword evidence="3" id="KW-1185">Reference proteome</keyword>
<evidence type="ECO:0000313" key="2">
    <source>
        <dbReference type="EMBL" id="MFC1414711.1"/>
    </source>
</evidence>
<proteinExistence type="predicted"/>
<keyword evidence="1" id="KW-0812">Transmembrane</keyword>
<accession>A0ABV6VMA0</accession>
<name>A0ABV6VMA0_9ACTN</name>
<evidence type="ECO:0000256" key="1">
    <source>
        <dbReference type="SAM" id="Phobius"/>
    </source>
</evidence>
<feature type="transmembrane region" description="Helical" evidence="1">
    <location>
        <begin position="138"/>
        <end position="158"/>
    </location>
</feature>
<dbReference type="RefSeq" id="WP_380518727.1">
    <property type="nucleotide sequence ID" value="NZ_JBHEZX010000027.1"/>
</dbReference>
<gene>
    <name evidence="2" type="ORF">ACEZDG_36170</name>
</gene>
<sequence>MVHLAAYVGAVGTSGWDSFYSGRLRLCVQFLVPFAIALAVLVGVSGMVTRWIVFRDAEAWGRGARGAWAVPGCLALLAAAVFVPLFPLFAPFTAGSWLRWAYGFGLIVPALALLLVGARPDFHSRHWPGLTGRRQLQLPAMFVLLCLWSALGSGFYFWGRREQLLLAELSLALFGVTATALALGQSLRLQVETLGADGSPDASATDYVLARIQQSDSHKANGLGISRSADLSALITADFSAVPVGALASWAARVMFGFRPGLTWRARVTVVDENRVVVALTRNSLNVENTIISRGHLGLPELPAHLKAPQLEAELGRAHAQLLTGAAACILVCLSRVHTELRHGLCGAEQWQGVAMQMIADEPALVQDAGLRLGMLRRAVELEPRYGTARLAYLYALHDQFRGPFQERLRFARWMDSLVALAQEEDGSTRKGWEVIRMRAGYSSVAMRWNHCLEELAATWNTSRTLSRVGSEALSAAGTRAAELTAYCEGVRPHQDGRYAAWYAGRMVPLAANLTASIDFLEAARRGEGPAEWPRGALAVDHPWPRLAYVYGCSAALVRDFDGTGREPADLLDCFTFATATDADRRELLNDPAYALLRRAGKSDELDALLSPVTSGVQLLELPPFAACAPQLTRIGVTTVDALRRRVATAQQRAALAQYLDLDPVVVAHFAELAELAGLHRDFDDPTVLKLLLGLGVDSRRALLEQVDPDEAAFLARLRTLAARDGLGGLPAVAHPGDWLAAVRGLTAPAIP</sequence>
<feature type="transmembrane region" description="Helical" evidence="1">
    <location>
        <begin position="100"/>
        <end position="118"/>
    </location>
</feature>
<feature type="transmembrane region" description="Helical" evidence="1">
    <location>
        <begin position="164"/>
        <end position="184"/>
    </location>
</feature>
<feature type="transmembrane region" description="Helical" evidence="1">
    <location>
        <begin position="30"/>
        <end position="54"/>
    </location>
</feature>
<reference evidence="2 3" key="1">
    <citation type="submission" date="2024-09" db="EMBL/GenBank/DDBJ databases">
        <authorList>
            <person name="Lee S.D."/>
        </authorList>
    </citation>
    <scope>NUCLEOTIDE SEQUENCE [LARGE SCALE GENOMIC DNA]</scope>
    <source>
        <strain evidence="2 3">N1-1</strain>
    </source>
</reference>
<evidence type="ECO:0000313" key="3">
    <source>
        <dbReference type="Proteomes" id="UP001592582"/>
    </source>
</evidence>
<organism evidence="2 3">
    <name type="scientific">Streptacidiphilus alkalitolerans</name>
    <dbReference type="NCBI Taxonomy" id="3342712"/>
    <lineage>
        <taxon>Bacteria</taxon>
        <taxon>Bacillati</taxon>
        <taxon>Actinomycetota</taxon>
        <taxon>Actinomycetes</taxon>
        <taxon>Kitasatosporales</taxon>
        <taxon>Streptomycetaceae</taxon>
        <taxon>Streptacidiphilus</taxon>
    </lineage>
</organism>
<dbReference type="Proteomes" id="UP001592582">
    <property type="component" value="Unassembled WGS sequence"/>
</dbReference>
<dbReference type="EMBL" id="JBHEZX010000027">
    <property type="protein sequence ID" value="MFC1414711.1"/>
    <property type="molecule type" value="Genomic_DNA"/>
</dbReference>
<feature type="transmembrane region" description="Helical" evidence="1">
    <location>
        <begin position="66"/>
        <end position="88"/>
    </location>
</feature>
<protein>
    <submittedName>
        <fullName evidence="2">Uncharacterized protein</fullName>
    </submittedName>
</protein>
<keyword evidence="1" id="KW-1133">Transmembrane helix</keyword>
<comment type="caution">
    <text evidence="2">The sequence shown here is derived from an EMBL/GenBank/DDBJ whole genome shotgun (WGS) entry which is preliminary data.</text>
</comment>